<proteinExistence type="predicted"/>
<organism evidence="1 2">
    <name type="scientific">Araneus ventricosus</name>
    <name type="common">Orbweaver spider</name>
    <name type="synonym">Epeira ventricosa</name>
    <dbReference type="NCBI Taxonomy" id="182803"/>
    <lineage>
        <taxon>Eukaryota</taxon>
        <taxon>Metazoa</taxon>
        <taxon>Ecdysozoa</taxon>
        <taxon>Arthropoda</taxon>
        <taxon>Chelicerata</taxon>
        <taxon>Arachnida</taxon>
        <taxon>Araneae</taxon>
        <taxon>Araneomorphae</taxon>
        <taxon>Entelegynae</taxon>
        <taxon>Araneoidea</taxon>
        <taxon>Araneidae</taxon>
        <taxon>Araneus</taxon>
    </lineage>
</organism>
<dbReference type="AlphaFoldDB" id="A0A4Y2A5C2"/>
<accession>A0A4Y2A5C2</accession>
<evidence type="ECO:0000313" key="2">
    <source>
        <dbReference type="Proteomes" id="UP000499080"/>
    </source>
</evidence>
<name>A0A4Y2A5C2_ARAVE</name>
<evidence type="ECO:0000313" key="1">
    <source>
        <dbReference type="EMBL" id="GBL74880.1"/>
    </source>
</evidence>
<protein>
    <submittedName>
        <fullName evidence="1">Uncharacterized protein</fullName>
    </submittedName>
</protein>
<dbReference type="Proteomes" id="UP000499080">
    <property type="component" value="Unassembled WGS sequence"/>
</dbReference>
<gene>
    <name evidence="1" type="ORF">AVEN_243721_1</name>
</gene>
<comment type="caution">
    <text evidence="1">The sequence shown here is derived from an EMBL/GenBank/DDBJ whole genome shotgun (WGS) entry which is preliminary data.</text>
</comment>
<reference evidence="1 2" key="1">
    <citation type="journal article" date="2019" name="Sci. Rep.">
        <title>Orb-weaving spider Araneus ventricosus genome elucidates the spidroin gene catalogue.</title>
        <authorList>
            <person name="Kono N."/>
            <person name="Nakamura H."/>
            <person name="Ohtoshi R."/>
            <person name="Moran D.A.P."/>
            <person name="Shinohara A."/>
            <person name="Yoshida Y."/>
            <person name="Fujiwara M."/>
            <person name="Mori M."/>
            <person name="Tomita M."/>
            <person name="Arakawa K."/>
        </authorList>
    </citation>
    <scope>NUCLEOTIDE SEQUENCE [LARGE SCALE GENOMIC DNA]</scope>
</reference>
<sequence>MEPYFTGISKKTYKAISWISGTLIKLIVRRHNNNGPSLHMSCHSYIDFLPGLQTYPSPFRNKIQDSSAYDIQKKKKKLWEGEGHPHTEKEKDDRKKLFPVCRIASVPSGVITLEVAIKVYVAILVSSSTASTYSWNSGKDLFTNIELLEARKTQCFSSEETQPATFKTFLAFLSLEKSSTDVRLFMYVLGITFLCILSRCS</sequence>
<dbReference type="EMBL" id="BGPR01000006">
    <property type="protein sequence ID" value="GBL74880.1"/>
    <property type="molecule type" value="Genomic_DNA"/>
</dbReference>
<keyword evidence="2" id="KW-1185">Reference proteome</keyword>